<evidence type="ECO:0000256" key="1">
    <source>
        <dbReference type="SAM" id="MobiDB-lite"/>
    </source>
</evidence>
<proteinExistence type="predicted"/>
<accession>A0A6J4V5T0</accession>
<reference evidence="2" key="1">
    <citation type="submission" date="2020-02" db="EMBL/GenBank/DDBJ databases">
        <authorList>
            <person name="Meier V. D."/>
        </authorList>
    </citation>
    <scope>NUCLEOTIDE SEQUENCE</scope>
    <source>
        <strain evidence="2">AVDCRST_MAG59</strain>
    </source>
</reference>
<name>A0A6J4V5T0_9BACT</name>
<gene>
    <name evidence="2" type="ORF">AVDCRST_MAG59-3444</name>
</gene>
<dbReference type="EMBL" id="CADCWF010000250">
    <property type="protein sequence ID" value="CAA9570277.1"/>
    <property type="molecule type" value="Genomic_DNA"/>
</dbReference>
<evidence type="ECO:0000313" key="2">
    <source>
        <dbReference type="EMBL" id="CAA9570277.1"/>
    </source>
</evidence>
<organism evidence="2">
    <name type="scientific">uncultured Thermomicrobiales bacterium</name>
    <dbReference type="NCBI Taxonomy" id="1645740"/>
    <lineage>
        <taxon>Bacteria</taxon>
        <taxon>Pseudomonadati</taxon>
        <taxon>Thermomicrobiota</taxon>
        <taxon>Thermomicrobia</taxon>
        <taxon>Thermomicrobiales</taxon>
        <taxon>environmental samples</taxon>
    </lineage>
</organism>
<sequence length="39" mass="4143">MIAPFRGAAWRRRGDDRGWLTATPGHEPATGAPPSLAPT</sequence>
<dbReference type="AlphaFoldDB" id="A0A6J4V5T0"/>
<protein>
    <submittedName>
        <fullName evidence="2">Uncharacterized protein</fullName>
    </submittedName>
</protein>
<feature type="region of interest" description="Disordered" evidence="1">
    <location>
        <begin position="1"/>
        <end position="39"/>
    </location>
</feature>